<accession>A0AAD9MK23</accession>
<proteinExistence type="predicted"/>
<evidence type="ECO:0000313" key="3">
    <source>
        <dbReference type="Proteomes" id="UP001217918"/>
    </source>
</evidence>
<dbReference type="Proteomes" id="UP001217918">
    <property type="component" value="Unassembled WGS sequence"/>
</dbReference>
<evidence type="ECO:0000313" key="2">
    <source>
        <dbReference type="EMBL" id="KAK2074461.1"/>
    </source>
</evidence>
<organism evidence="2 3">
    <name type="scientific">Phyllachora maydis</name>
    <dbReference type="NCBI Taxonomy" id="1825666"/>
    <lineage>
        <taxon>Eukaryota</taxon>
        <taxon>Fungi</taxon>
        <taxon>Dikarya</taxon>
        <taxon>Ascomycota</taxon>
        <taxon>Pezizomycotina</taxon>
        <taxon>Sordariomycetes</taxon>
        <taxon>Sordariomycetidae</taxon>
        <taxon>Phyllachorales</taxon>
        <taxon>Phyllachoraceae</taxon>
        <taxon>Phyllachora</taxon>
    </lineage>
</organism>
<evidence type="ECO:0000256" key="1">
    <source>
        <dbReference type="SAM" id="SignalP"/>
    </source>
</evidence>
<gene>
    <name evidence="2" type="ORF">P8C59_008668</name>
</gene>
<feature type="signal peptide" evidence="1">
    <location>
        <begin position="1"/>
        <end position="24"/>
    </location>
</feature>
<comment type="caution">
    <text evidence="2">The sequence shown here is derived from an EMBL/GenBank/DDBJ whole genome shotgun (WGS) entry which is preliminary data.</text>
</comment>
<dbReference type="EMBL" id="JAQQPM010000008">
    <property type="protein sequence ID" value="KAK2074461.1"/>
    <property type="molecule type" value="Genomic_DNA"/>
</dbReference>
<keyword evidence="3" id="KW-1185">Reference proteome</keyword>
<protein>
    <submittedName>
        <fullName evidence="2">Uncharacterized protein</fullName>
    </submittedName>
</protein>
<feature type="chain" id="PRO_5042193684" evidence="1">
    <location>
        <begin position="25"/>
        <end position="306"/>
    </location>
</feature>
<dbReference type="AlphaFoldDB" id="A0AAD9MK23"/>
<name>A0AAD9MK23_9PEZI</name>
<sequence>MRSSLLPFLARVLFLDLVRFGVEAQEEDPMTLLVISALVANVSLVSRIHAPASTMGINVILDDDGAPLSDKFPFPSLQNDSLINVVVSPITENDDAAAVNSMWGQHSGGTRNFDGSKLPDGELDAVAVYKFVMETLPQQVAYNPGRVYFTGIGAGSLLLTGYFMPSYMNDFGSGAAGVALLCGGMQSAVMVNEPEKWAGTTRIHWQSTQQETPTWQEPLVIAIKGYEAISDSIGVLIPDTLQTVDNTPNAGHCAFDGNSLTTGVQAFLGGYSDVMYPGASGVVPGIQVPSLLTPVAGHEDLKFSPS</sequence>
<reference evidence="2" key="1">
    <citation type="journal article" date="2023" name="Mol. Plant Microbe Interact.">
        <title>Elucidating the Obligate Nature and Biological Capacity of an Invasive Fungal Corn Pathogen.</title>
        <authorList>
            <person name="MacCready J.S."/>
            <person name="Roggenkamp E.M."/>
            <person name="Gdanetz K."/>
            <person name="Chilvers M.I."/>
        </authorList>
    </citation>
    <scope>NUCLEOTIDE SEQUENCE</scope>
    <source>
        <strain evidence="2">PM02</strain>
    </source>
</reference>
<keyword evidence="1" id="KW-0732">Signal</keyword>